<dbReference type="InterPro" id="IPR000711">
    <property type="entry name" value="ATPase_OSCP/dsu"/>
</dbReference>
<keyword evidence="4 8" id="KW-0406">Ion transport</keyword>
<dbReference type="PANTHER" id="PTHR11910">
    <property type="entry name" value="ATP SYNTHASE DELTA CHAIN"/>
    <property type="match status" value="1"/>
</dbReference>
<dbReference type="RefSeq" id="WP_190826137.1">
    <property type="nucleotide sequence ID" value="NZ_CAWPPI010000029.1"/>
</dbReference>
<evidence type="ECO:0000313" key="10">
    <source>
        <dbReference type="Proteomes" id="UP000629098"/>
    </source>
</evidence>
<dbReference type="AlphaFoldDB" id="A0A8J6XI13"/>
<dbReference type="Proteomes" id="UP000629098">
    <property type="component" value="Unassembled WGS sequence"/>
</dbReference>
<dbReference type="InterPro" id="IPR026015">
    <property type="entry name" value="ATP_synth_OSCP/delta_N_sf"/>
</dbReference>
<comment type="subcellular location">
    <subcellularLocation>
        <location evidence="8">Cellular thylakoid membrane</location>
        <topology evidence="8">Peripheral membrane protein</topology>
    </subcellularLocation>
    <subcellularLocation>
        <location evidence="1">Membrane</location>
    </subcellularLocation>
</comment>
<dbReference type="InterPro" id="IPR020781">
    <property type="entry name" value="ATPase_OSCP/d_CS"/>
</dbReference>
<keyword evidence="10" id="KW-1185">Reference proteome</keyword>
<evidence type="ECO:0000256" key="8">
    <source>
        <dbReference type="HAMAP-Rule" id="MF_01416"/>
    </source>
</evidence>
<evidence type="ECO:0000313" key="9">
    <source>
        <dbReference type="EMBL" id="MBD2771844.1"/>
    </source>
</evidence>
<comment type="function">
    <text evidence="8">This protein is part of the stalk that links CF(0) to CF(1). It either transmits conformational changes from CF(0) to CF(1) or is implicated in proton conduction.</text>
</comment>
<evidence type="ECO:0000256" key="3">
    <source>
        <dbReference type="ARBA" id="ARBA00022781"/>
    </source>
</evidence>
<name>A0A8J6XI13_9CYAN</name>
<evidence type="ECO:0000256" key="4">
    <source>
        <dbReference type="ARBA" id="ARBA00023065"/>
    </source>
</evidence>
<dbReference type="GO" id="GO:0045259">
    <property type="term" value="C:proton-transporting ATP synthase complex"/>
    <property type="evidence" value="ECO:0007669"/>
    <property type="project" value="UniProtKB-KW"/>
</dbReference>
<gene>
    <name evidence="8" type="primary">atpH</name>
    <name evidence="8" type="synonym">atpD</name>
    <name evidence="9" type="ORF">ICL16_06995</name>
</gene>
<dbReference type="Gene3D" id="1.10.520.20">
    <property type="entry name" value="N-terminal domain of the delta subunit of the F1F0-ATP synthase"/>
    <property type="match status" value="1"/>
</dbReference>
<dbReference type="HAMAP" id="MF_01416">
    <property type="entry name" value="ATP_synth_delta_bact"/>
    <property type="match status" value="1"/>
</dbReference>
<evidence type="ECO:0000256" key="2">
    <source>
        <dbReference type="ARBA" id="ARBA00022448"/>
    </source>
</evidence>
<keyword evidence="2 8" id="KW-0813">Transport</keyword>
<comment type="similarity">
    <text evidence="8">Belongs to the ATPase delta chain family.</text>
</comment>
<dbReference type="PRINTS" id="PR00125">
    <property type="entry name" value="ATPASEDELTA"/>
</dbReference>
<dbReference type="Pfam" id="PF00213">
    <property type="entry name" value="OSCP"/>
    <property type="match status" value="1"/>
</dbReference>
<dbReference type="NCBIfam" id="NF004402">
    <property type="entry name" value="PRK05758.2-2"/>
    <property type="match status" value="1"/>
</dbReference>
<sequence>MKSNIATDEIAQPYAQALMSVAQSKNQTEQFGEDVRSLLSLLSESEQLQNFLGNPFVQPENKKAVINQILGDANTYFRNFLMLLVDRRRISLLEPICRQYLALLRQLNQTVLAEVTSAVPLSEEQKQAVIQKVTAMTNARSVELDSKIDREVIGGVIIKVGSQVIDASIRGQLRRLSLRLTSA</sequence>
<keyword evidence="3 8" id="KW-0375">Hydrogen ion transport</keyword>
<dbReference type="NCBIfam" id="TIGR01145">
    <property type="entry name" value="ATP_synt_delta"/>
    <property type="match status" value="1"/>
</dbReference>
<evidence type="ECO:0000256" key="6">
    <source>
        <dbReference type="ARBA" id="ARBA00023196"/>
    </source>
</evidence>
<dbReference type="PROSITE" id="PS00389">
    <property type="entry name" value="ATPASE_DELTA"/>
    <property type="match status" value="1"/>
</dbReference>
<keyword evidence="5 8" id="KW-0472">Membrane</keyword>
<proteinExistence type="inferred from homology"/>
<protein>
    <recommendedName>
        <fullName evidence="8">ATP synthase subunit delta</fullName>
    </recommendedName>
    <alternativeName>
        <fullName evidence="8">ATP synthase F(1) sector subunit delta</fullName>
    </alternativeName>
    <alternativeName>
        <fullName evidence="8">F-type ATPase subunit delta</fullName>
        <shortName evidence="8">F-ATPase subunit delta</shortName>
    </alternativeName>
</protein>
<evidence type="ECO:0000256" key="1">
    <source>
        <dbReference type="ARBA" id="ARBA00004370"/>
    </source>
</evidence>
<comment type="caution">
    <text evidence="9">The sequence shown here is derived from an EMBL/GenBank/DDBJ whole genome shotgun (WGS) entry which is preliminary data.</text>
</comment>
<dbReference type="GO" id="GO:0046933">
    <property type="term" value="F:proton-transporting ATP synthase activity, rotational mechanism"/>
    <property type="evidence" value="ECO:0007669"/>
    <property type="project" value="UniProtKB-UniRule"/>
</dbReference>
<dbReference type="SUPFAM" id="SSF47928">
    <property type="entry name" value="N-terminal domain of the delta subunit of the F1F0-ATP synthase"/>
    <property type="match status" value="1"/>
</dbReference>
<dbReference type="GO" id="GO:0031676">
    <property type="term" value="C:plasma membrane-derived thylakoid membrane"/>
    <property type="evidence" value="ECO:0007669"/>
    <property type="project" value="UniProtKB-SubCell"/>
</dbReference>
<keyword evidence="8" id="KW-0793">Thylakoid</keyword>
<evidence type="ECO:0000256" key="5">
    <source>
        <dbReference type="ARBA" id="ARBA00023136"/>
    </source>
</evidence>
<organism evidence="9 10">
    <name type="scientific">Iningainema tapete BLCC-T55</name>
    <dbReference type="NCBI Taxonomy" id="2748662"/>
    <lineage>
        <taxon>Bacteria</taxon>
        <taxon>Bacillati</taxon>
        <taxon>Cyanobacteriota</taxon>
        <taxon>Cyanophyceae</taxon>
        <taxon>Nostocales</taxon>
        <taxon>Scytonemataceae</taxon>
        <taxon>Iningainema tapete</taxon>
    </lineage>
</organism>
<keyword evidence="6 8" id="KW-0139">CF(1)</keyword>
<comment type="function">
    <text evidence="8">F(1)F(0) ATP synthase produces ATP from ADP in the presence of a proton or sodium gradient. F-type ATPases consist of two structural domains, F(1) containing the extramembraneous catalytic core and F(0) containing the membrane proton channel, linked together by a central stalk and a peripheral stalk. During catalysis, ATP synthesis in the catalytic domain of F(1) is coupled via a rotary mechanism of the central stalk subunits to proton translocation.</text>
</comment>
<reference evidence="9" key="1">
    <citation type="submission" date="2020-09" db="EMBL/GenBank/DDBJ databases">
        <title>Iningainema tapete sp. nov. (Scytonemataceae, Cyanobacteria) from greenhouses in central Florida (USA) produces two types of nodularin with biosynthetic potential for microcystin-LR and anabaenopeptins.</title>
        <authorList>
            <person name="Berthold D.E."/>
            <person name="Lefler F.W."/>
            <person name="Huang I.-S."/>
            <person name="Abdulla H."/>
            <person name="Zimba P.V."/>
            <person name="Laughinghouse H.D. IV."/>
        </authorList>
    </citation>
    <scope>NUCLEOTIDE SEQUENCE</scope>
    <source>
        <strain evidence="9">BLCCT55</strain>
    </source>
</reference>
<accession>A0A8J6XI13</accession>
<evidence type="ECO:0000256" key="7">
    <source>
        <dbReference type="ARBA" id="ARBA00023310"/>
    </source>
</evidence>
<keyword evidence="7 8" id="KW-0066">ATP synthesis</keyword>
<dbReference type="EMBL" id="JACXAE010000029">
    <property type="protein sequence ID" value="MBD2771844.1"/>
    <property type="molecule type" value="Genomic_DNA"/>
</dbReference>